<dbReference type="AlphaFoldDB" id="A0AAD5YR13"/>
<name>A0AAD5YR13_9AGAR</name>
<evidence type="ECO:0000313" key="1">
    <source>
        <dbReference type="EMBL" id="KAJ3568991.1"/>
    </source>
</evidence>
<reference evidence="1" key="1">
    <citation type="submission" date="2022-07" db="EMBL/GenBank/DDBJ databases">
        <title>Genome Sequence of Leucocoprinus birnbaumii.</title>
        <authorList>
            <person name="Buettner E."/>
        </authorList>
    </citation>
    <scope>NUCLEOTIDE SEQUENCE</scope>
    <source>
        <strain evidence="1">VT141</strain>
    </source>
</reference>
<dbReference type="Proteomes" id="UP001213000">
    <property type="component" value="Unassembled WGS sequence"/>
</dbReference>
<gene>
    <name evidence="1" type="ORF">NP233_g5350</name>
</gene>
<organism evidence="1 2">
    <name type="scientific">Leucocoprinus birnbaumii</name>
    <dbReference type="NCBI Taxonomy" id="56174"/>
    <lineage>
        <taxon>Eukaryota</taxon>
        <taxon>Fungi</taxon>
        <taxon>Dikarya</taxon>
        <taxon>Basidiomycota</taxon>
        <taxon>Agaricomycotina</taxon>
        <taxon>Agaricomycetes</taxon>
        <taxon>Agaricomycetidae</taxon>
        <taxon>Agaricales</taxon>
        <taxon>Agaricineae</taxon>
        <taxon>Agaricaceae</taxon>
        <taxon>Leucocoprinus</taxon>
    </lineage>
</organism>
<accession>A0AAD5YR13</accession>
<dbReference type="EMBL" id="JANIEX010000313">
    <property type="protein sequence ID" value="KAJ3568991.1"/>
    <property type="molecule type" value="Genomic_DNA"/>
</dbReference>
<comment type="caution">
    <text evidence="1">The sequence shown here is derived from an EMBL/GenBank/DDBJ whole genome shotgun (WGS) entry which is preliminary data.</text>
</comment>
<keyword evidence="2" id="KW-1185">Reference proteome</keyword>
<proteinExistence type="predicted"/>
<protein>
    <submittedName>
        <fullName evidence="1">Uncharacterized protein</fullName>
    </submittedName>
</protein>
<sequence>MMGRSIAAFQRPDMEDDRVQHEVITDMEGPKVLASLHSLKLPCGIFGELAFEHLFEMLEAFHIVTKNWRRAPFRLVILRKAGQTDQLDAESKKKVMEIINSWFDLEIVWDWERRVRWPSFDDDVELDTAAFLKRTPKSTSSSRIFRSYDNQKYN</sequence>
<evidence type="ECO:0000313" key="2">
    <source>
        <dbReference type="Proteomes" id="UP001213000"/>
    </source>
</evidence>